<evidence type="ECO:0000256" key="5">
    <source>
        <dbReference type="ARBA" id="ARBA00022692"/>
    </source>
</evidence>
<dbReference type="RefSeq" id="WP_111643547.1">
    <property type="nucleotide sequence ID" value="NZ_QLMH01000001.1"/>
</dbReference>
<feature type="transmembrane region" description="Helical" evidence="8">
    <location>
        <begin position="72"/>
        <end position="91"/>
    </location>
</feature>
<comment type="caution">
    <text evidence="9">The sequence shown here is derived from an EMBL/GenBank/DDBJ whole genome shotgun (WGS) entry which is preliminary data.</text>
</comment>
<protein>
    <recommendedName>
        <fullName evidence="8">Probable membrane transporter protein</fullName>
    </recommendedName>
</protein>
<feature type="transmembrane region" description="Helical" evidence="8">
    <location>
        <begin position="97"/>
        <end position="114"/>
    </location>
</feature>
<comment type="similarity">
    <text evidence="2 8">Belongs to the 4-toluene sulfonate uptake permease (TSUP) (TC 2.A.102) family.</text>
</comment>
<feature type="transmembrane region" description="Helical" evidence="8">
    <location>
        <begin position="164"/>
        <end position="184"/>
    </location>
</feature>
<gene>
    <name evidence="9" type="ORF">B0I26_101139</name>
</gene>
<dbReference type="Pfam" id="PF01925">
    <property type="entry name" value="TauE"/>
    <property type="match status" value="1"/>
</dbReference>
<keyword evidence="7 8" id="KW-0472">Membrane</keyword>
<dbReference type="InterPro" id="IPR002781">
    <property type="entry name" value="TM_pro_TauE-like"/>
</dbReference>
<evidence type="ECO:0000256" key="2">
    <source>
        <dbReference type="ARBA" id="ARBA00009142"/>
    </source>
</evidence>
<evidence type="ECO:0000256" key="3">
    <source>
        <dbReference type="ARBA" id="ARBA00022448"/>
    </source>
</evidence>
<keyword evidence="3" id="KW-0813">Transport</keyword>
<keyword evidence="5 8" id="KW-0812">Transmembrane</keyword>
<evidence type="ECO:0000256" key="7">
    <source>
        <dbReference type="ARBA" id="ARBA00023136"/>
    </source>
</evidence>
<accession>A0A327YTW9</accession>
<keyword evidence="10" id="KW-1185">Reference proteome</keyword>
<dbReference type="OrthoDB" id="554695at2"/>
<dbReference type="GO" id="GO:0005886">
    <property type="term" value="C:plasma membrane"/>
    <property type="evidence" value="ECO:0007669"/>
    <property type="project" value="UniProtKB-SubCell"/>
</dbReference>
<dbReference type="AlphaFoldDB" id="A0A327YTW9"/>
<name>A0A327YTW9_9BACL</name>
<dbReference type="Proteomes" id="UP000248555">
    <property type="component" value="Unassembled WGS sequence"/>
</dbReference>
<evidence type="ECO:0000256" key="1">
    <source>
        <dbReference type="ARBA" id="ARBA00004651"/>
    </source>
</evidence>
<dbReference type="PANTHER" id="PTHR30269:SF0">
    <property type="entry name" value="MEMBRANE TRANSPORTER PROTEIN YFCA-RELATED"/>
    <property type="match status" value="1"/>
</dbReference>
<keyword evidence="6 8" id="KW-1133">Transmembrane helix</keyword>
<evidence type="ECO:0000313" key="9">
    <source>
        <dbReference type="EMBL" id="RAK23185.1"/>
    </source>
</evidence>
<proteinExistence type="inferred from homology"/>
<evidence type="ECO:0000256" key="6">
    <source>
        <dbReference type="ARBA" id="ARBA00022989"/>
    </source>
</evidence>
<evidence type="ECO:0000256" key="8">
    <source>
        <dbReference type="RuleBase" id="RU363041"/>
    </source>
</evidence>
<sequence length="244" mass="26337">MEFLLLIVIGFATSFIGTLAGGGGLIGMPALLITGIPIHQAIAAAKFSNMFSSFSSFFVLLRQKKIQWRKAVWLIPISLGGGITGGMIASALPEKTMTAIAIGLLSFALALQLLKKQKNSCQTDAAISKKLYPVLYGIGVYDGMFGPGQATLLMYAYLRNGFEYLSAVAFTRFQTFLSCCGAFFTYLSAGHFNWKVAVFLATGSLLGAQTSIRIANKLQKHHLQMILNAVTLLLIIQLVIKLAN</sequence>
<feature type="transmembrane region" description="Helical" evidence="8">
    <location>
        <begin position="221"/>
        <end position="240"/>
    </location>
</feature>
<organism evidence="9 10">
    <name type="scientific">Paranoxybacillus vitaminiphilus</name>
    <dbReference type="NCBI Taxonomy" id="581036"/>
    <lineage>
        <taxon>Bacteria</taxon>
        <taxon>Bacillati</taxon>
        <taxon>Bacillota</taxon>
        <taxon>Bacilli</taxon>
        <taxon>Bacillales</taxon>
        <taxon>Anoxybacillaceae</taxon>
        <taxon>Paranoxybacillus</taxon>
    </lineage>
</organism>
<reference evidence="9 10" key="1">
    <citation type="submission" date="2018-06" db="EMBL/GenBank/DDBJ databases">
        <title>Genomic Encyclopedia of Type Strains, Phase III (KMG-III): the genomes of soil and plant-associated and newly described type strains.</title>
        <authorList>
            <person name="Whitman W."/>
        </authorList>
    </citation>
    <scope>NUCLEOTIDE SEQUENCE [LARGE SCALE GENOMIC DNA]</scope>
    <source>
        <strain evidence="9 10">CGMCC 1.8979</strain>
    </source>
</reference>
<dbReference type="EMBL" id="QLMH01000001">
    <property type="protein sequence ID" value="RAK23185.1"/>
    <property type="molecule type" value="Genomic_DNA"/>
</dbReference>
<feature type="transmembrane region" description="Helical" evidence="8">
    <location>
        <begin position="134"/>
        <end position="158"/>
    </location>
</feature>
<dbReference type="PANTHER" id="PTHR30269">
    <property type="entry name" value="TRANSMEMBRANE PROTEIN YFCA"/>
    <property type="match status" value="1"/>
</dbReference>
<keyword evidence="4 8" id="KW-1003">Cell membrane</keyword>
<feature type="transmembrane region" description="Helical" evidence="8">
    <location>
        <begin position="38"/>
        <end position="60"/>
    </location>
</feature>
<dbReference type="InterPro" id="IPR052017">
    <property type="entry name" value="TSUP"/>
</dbReference>
<evidence type="ECO:0000256" key="4">
    <source>
        <dbReference type="ARBA" id="ARBA00022475"/>
    </source>
</evidence>
<evidence type="ECO:0000313" key="10">
    <source>
        <dbReference type="Proteomes" id="UP000248555"/>
    </source>
</evidence>
<comment type="subcellular location">
    <subcellularLocation>
        <location evidence="1 8">Cell membrane</location>
        <topology evidence="1 8">Multi-pass membrane protein</topology>
    </subcellularLocation>
</comment>